<dbReference type="InterPro" id="IPR001461">
    <property type="entry name" value="Aspartic_peptidase_A1"/>
</dbReference>
<dbReference type="InterPro" id="IPR033121">
    <property type="entry name" value="PEPTIDASE_A1"/>
</dbReference>
<dbReference type="InterPro" id="IPR021109">
    <property type="entry name" value="Peptidase_aspartic_dom_sf"/>
</dbReference>
<evidence type="ECO:0000256" key="1">
    <source>
        <dbReference type="ARBA" id="ARBA00007447"/>
    </source>
</evidence>
<dbReference type="FunFam" id="2.40.70.10:FF:000024">
    <property type="entry name" value="Endothiapepsin"/>
    <property type="match status" value="1"/>
</dbReference>
<keyword evidence="2 7" id="KW-0645">Protease</keyword>
<comment type="similarity">
    <text evidence="1 7">Belongs to the peptidase A1 family.</text>
</comment>
<dbReference type="Gene3D" id="2.40.70.10">
    <property type="entry name" value="Acid Proteases"/>
    <property type="match status" value="2"/>
</dbReference>
<keyword evidence="4 7" id="KW-0378">Hydrolase</keyword>
<keyword evidence="6" id="KW-1015">Disulfide bond</keyword>
<dbReference type="SUPFAM" id="SSF50630">
    <property type="entry name" value="Acid proteases"/>
    <property type="match status" value="1"/>
</dbReference>
<comment type="caution">
    <text evidence="11">The sequence shown here is derived from an EMBL/GenBank/DDBJ whole genome shotgun (WGS) entry which is preliminary data.</text>
</comment>
<evidence type="ECO:0000256" key="8">
    <source>
        <dbReference type="SAM" id="MobiDB-lite"/>
    </source>
</evidence>
<feature type="domain" description="Peptidase A1" evidence="10">
    <location>
        <begin position="95"/>
        <end position="404"/>
    </location>
</feature>
<dbReference type="FunFam" id="2.40.70.10:FF:000026">
    <property type="entry name" value="Endothiapepsin"/>
    <property type="match status" value="1"/>
</dbReference>
<keyword evidence="9" id="KW-0732">Signal</keyword>
<dbReference type="Pfam" id="PF00026">
    <property type="entry name" value="Asp"/>
    <property type="match status" value="1"/>
</dbReference>
<evidence type="ECO:0000259" key="10">
    <source>
        <dbReference type="PROSITE" id="PS51767"/>
    </source>
</evidence>
<evidence type="ECO:0000256" key="4">
    <source>
        <dbReference type="ARBA" id="ARBA00022801"/>
    </source>
</evidence>
<dbReference type="PROSITE" id="PS51767">
    <property type="entry name" value="PEPTIDASE_A1"/>
    <property type="match status" value="1"/>
</dbReference>
<dbReference type="PANTHER" id="PTHR47966">
    <property type="entry name" value="BETA-SITE APP-CLEAVING ENZYME, ISOFORM A-RELATED"/>
    <property type="match status" value="1"/>
</dbReference>
<dbReference type="STRING" id="1081102.A0A162MU21"/>
<feature type="disulfide bond" evidence="6">
    <location>
        <begin position="332"/>
        <end position="367"/>
    </location>
</feature>
<evidence type="ECO:0000256" key="3">
    <source>
        <dbReference type="ARBA" id="ARBA00022750"/>
    </source>
</evidence>
<keyword evidence="3 7" id="KW-0064">Aspartyl protease</keyword>
<feature type="active site" evidence="5">
    <location>
        <position position="113"/>
    </location>
</feature>
<reference evidence="11 12" key="1">
    <citation type="journal article" date="2016" name="Genome Biol. Evol.">
        <title>Divergent and convergent evolution of fungal pathogenicity.</title>
        <authorList>
            <person name="Shang Y."/>
            <person name="Xiao G."/>
            <person name="Zheng P."/>
            <person name="Cen K."/>
            <person name="Zhan S."/>
            <person name="Wang C."/>
        </authorList>
    </citation>
    <scope>NUCLEOTIDE SEQUENCE [LARGE SCALE GENOMIC DNA]</scope>
    <source>
        <strain evidence="11 12">RCEF 264</strain>
    </source>
</reference>
<evidence type="ECO:0000313" key="11">
    <source>
        <dbReference type="EMBL" id="OAA66950.1"/>
    </source>
</evidence>
<gene>
    <name evidence="11" type="ORF">SPI_01526</name>
</gene>
<sequence length="408" mass="42311">MQTFGAFLVSLLCTGAIAAAVPAHVGIPARGGNYSVPSVHNAAFVRHGPQAYAKAYRKFGKPLPANLAKAIGASSSSKRDGGSATNTPTQYDSEYLTPVQIGTPAQTLQLDFDTGSSDLWVFSTETPAGEVDGQTVYSPSKSSTSKALRGESWSISYGDGSSSSGDVYADTVAVGGLTVQGQAVEAAKKVSSEFTSDASDGLLGLAFSSINTVTPRAQKTFFDNAQASLDAPLFTADLKHNADGTYNFGFIDSSAYTGSVTYTDVDNSQGFWSWTSTGYAVGNGSLKSTSIAGIADTGTTLLLLPNSIVKAYYKQVKGAKLDNSQGGYTFSCSAKLPDFKFGVEGSTITIPGDYINFAPLEEGSSTCFGGIQSDDGIGFAIFGDVALKAAFVVFNGDGPQLGWASKNL</sequence>
<proteinExistence type="inferred from homology"/>
<evidence type="ECO:0000256" key="7">
    <source>
        <dbReference type="RuleBase" id="RU000454"/>
    </source>
</evidence>
<feature type="active site" evidence="5">
    <location>
        <position position="296"/>
    </location>
</feature>
<dbReference type="GO" id="GO:0004190">
    <property type="term" value="F:aspartic-type endopeptidase activity"/>
    <property type="evidence" value="ECO:0007669"/>
    <property type="project" value="UniProtKB-KW"/>
</dbReference>
<dbReference type="GO" id="GO:0006508">
    <property type="term" value="P:proteolysis"/>
    <property type="evidence" value="ECO:0007669"/>
    <property type="project" value="UniProtKB-KW"/>
</dbReference>
<dbReference type="AlphaFoldDB" id="A0A162MU21"/>
<dbReference type="PROSITE" id="PS00141">
    <property type="entry name" value="ASP_PROTEASE"/>
    <property type="match status" value="1"/>
</dbReference>
<dbReference type="InterPro" id="IPR034163">
    <property type="entry name" value="Aspergillopepsin-like_cat_dom"/>
</dbReference>
<dbReference type="Proteomes" id="UP000076874">
    <property type="component" value="Unassembled WGS sequence"/>
</dbReference>
<dbReference type="InterPro" id="IPR001969">
    <property type="entry name" value="Aspartic_peptidase_AS"/>
</dbReference>
<feature type="region of interest" description="Disordered" evidence="8">
    <location>
        <begin position="72"/>
        <end position="92"/>
    </location>
</feature>
<name>A0A162MU21_9HYPO</name>
<evidence type="ECO:0000256" key="9">
    <source>
        <dbReference type="SAM" id="SignalP"/>
    </source>
</evidence>
<protein>
    <submittedName>
        <fullName evidence="11">Secreted aspartic proteinase</fullName>
    </submittedName>
</protein>
<dbReference type="PANTHER" id="PTHR47966:SF2">
    <property type="entry name" value="ASPERGILLOPEPSIN-1-RELATED"/>
    <property type="match status" value="1"/>
</dbReference>
<dbReference type="CDD" id="cd06097">
    <property type="entry name" value="Aspergillopepsin_like"/>
    <property type="match status" value="1"/>
</dbReference>
<evidence type="ECO:0000313" key="12">
    <source>
        <dbReference type="Proteomes" id="UP000076874"/>
    </source>
</evidence>
<feature type="signal peptide" evidence="9">
    <location>
        <begin position="1"/>
        <end position="18"/>
    </location>
</feature>
<feature type="chain" id="PRO_5007837831" evidence="9">
    <location>
        <begin position="19"/>
        <end position="408"/>
    </location>
</feature>
<dbReference type="EMBL" id="AZHD01000002">
    <property type="protein sequence ID" value="OAA66950.1"/>
    <property type="molecule type" value="Genomic_DNA"/>
</dbReference>
<evidence type="ECO:0000256" key="2">
    <source>
        <dbReference type="ARBA" id="ARBA00022670"/>
    </source>
</evidence>
<evidence type="ECO:0000256" key="6">
    <source>
        <dbReference type="PIRSR" id="PIRSR601461-2"/>
    </source>
</evidence>
<dbReference type="PRINTS" id="PR00792">
    <property type="entry name" value="PEPSIN"/>
</dbReference>
<accession>A0A162MU21</accession>
<feature type="compositionally biased region" description="Polar residues" evidence="8">
    <location>
        <begin position="83"/>
        <end position="92"/>
    </location>
</feature>
<organism evidence="11 12">
    <name type="scientific">Niveomyces insectorum RCEF 264</name>
    <dbReference type="NCBI Taxonomy" id="1081102"/>
    <lineage>
        <taxon>Eukaryota</taxon>
        <taxon>Fungi</taxon>
        <taxon>Dikarya</taxon>
        <taxon>Ascomycota</taxon>
        <taxon>Pezizomycotina</taxon>
        <taxon>Sordariomycetes</taxon>
        <taxon>Hypocreomycetidae</taxon>
        <taxon>Hypocreales</taxon>
        <taxon>Cordycipitaceae</taxon>
        <taxon>Niveomyces</taxon>
    </lineage>
</organism>
<evidence type="ECO:0000256" key="5">
    <source>
        <dbReference type="PIRSR" id="PIRSR601461-1"/>
    </source>
</evidence>
<dbReference type="OrthoDB" id="2747330at2759"/>
<keyword evidence="12" id="KW-1185">Reference proteome</keyword>